<dbReference type="Proteomes" id="UP001327560">
    <property type="component" value="Chromosome 5"/>
</dbReference>
<dbReference type="InterPro" id="IPR050898">
    <property type="entry name" value="Plant_acyltransferase"/>
</dbReference>
<sequence>MGRFTVTKKSEGYVRPAEATPAGSLTLDWIDRYPTHRGLVDSLHIYKHGKEPGKVIREALAKALVPYYPIAGRIAQPEEGGDPRLECTGDGVWFVEAAANCSLADVNHLERPMLIPMEDLAPYTQIDTSPADTNMMIQVTEFMCGGFVVGLRTNHASSDGLGAAQFMVALGELARGLREPTVKPVWNRDTYPNPTVKPAPLPDLPNLALEYSAVDFPAHYINQLKKQYLEHANGRWCSTFDITIAKVWQCRTRAVYSDPDVNLRMCFFASTRQILKLDKGYYGNSIFPVKVSATSGKIAGSSVVEIVDLIKAAKDQMAVDVLKWANDEFEVDPFGMSFKYETIYVSDWTKLGFVEVDYGWGAPVYCGPFTNNDYIASCILLKSPAPLEGARLIARCVAKEHIDEFNKLINRFD</sequence>
<dbReference type="InterPro" id="IPR023213">
    <property type="entry name" value="CAT-like_dom_sf"/>
</dbReference>
<proteinExistence type="inferred from homology"/>
<dbReference type="Pfam" id="PF02458">
    <property type="entry name" value="Transferase"/>
    <property type="match status" value="1"/>
</dbReference>
<dbReference type="EMBL" id="CP136894">
    <property type="protein sequence ID" value="WOL09024.1"/>
    <property type="molecule type" value="Genomic_DNA"/>
</dbReference>
<evidence type="ECO:0000313" key="2">
    <source>
        <dbReference type="EMBL" id="WOL09024.1"/>
    </source>
</evidence>
<keyword evidence="3" id="KW-1185">Reference proteome</keyword>
<gene>
    <name evidence="2" type="ORF">Cni_G17777</name>
</gene>
<name>A0AAQ3KHT2_9LILI</name>
<dbReference type="Gene3D" id="3.30.559.10">
    <property type="entry name" value="Chloramphenicol acetyltransferase-like domain"/>
    <property type="match status" value="2"/>
</dbReference>
<organism evidence="2 3">
    <name type="scientific">Canna indica</name>
    <name type="common">Indian-shot</name>
    <dbReference type="NCBI Taxonomy" id="4628"/>
    <lineage>
        <taxon>Eukaryota</taxon>
        <taxon>Viridiplantae</taxon>
        <taxon>Streptophyta</taxon>
        <taxon>Embryophyta</taxon>
        <taxon>Tracheophyta</taxon>
        <taxon>Spermatophyta</taxon>
        <taxon>Magnoliopsida</taxon>
        <taxon>Liliopsida</taxon>
        <taxon>Zingiberales</taxon>
        <taxon>Cannaceae</taxon>
        <taxon>Canna</taxon>
    </lineage>
</organism>
<dbReference type="PANTHER" id="PTHR31147">
    <property type="entry name" value="ACYL TRANSFERASE 4"/>
    <property type="match status" value="1"/>
</dbReference>
<dbReference type="PANTHER" id="PTHR31147:SF34">
    <property type="entry name" value="ACYL TRANSFERASE 9"/>
    <property type="match status" value="1"/>
</dbReference>
<accession>A0AAQ3KHT2</accession>
<reference evidence="2 3" key="1">
    <citation type="submission" date="2023-10" db="EMBL/GenBank/DDBJ databases">
        <title>Chromosome-scale genome assembly provides insights into flower coloration mechanisms of Canna indica.</title>
        <authorList>
            <person name="Li C."/>
        </authorList>
    </citation>
    <scope>NUCLEOTIDE SEQUENCE [LARGE SCALE GENOMIC DNA]</scope>
    <source>
        <tissue evidence="2">Flower</tissue>
    </source>
</reference>
<dbReference type="AlphaFoldDB" id="A0AAQ3KHT2"/>
<evidence type="ECO:0000313" key="3">
    <source>
        <dbReference type="Proteomes" id="UP001327560"/>
    </source>
</evidence>
<protein>
    <submittedName>
        <fullName evidence="2">Uncharacterized protein</fullName>
    </submittedName>
</protein>
<comment type="similarity">
    <text evidence="1">Belongs to the plant acyltransferase family.</text>
</comment>
<evidence type="ECO:0000256" key="1">
    <source>
        <dbReference type="ARBA" id="ARBA00009861"/>
    </source>
</evidence>